<organism evidence="1 2">
    <name type="scientific">Bradymonas sediminis</name>
    <dbReference type="NCBI Taxonomy" id="1548548"/>
    <lineage>
        <taxon>Bacteria</taxon>
        <taxon>Deltaproteobacteria</taxon>
        <taxon>Bradymonadales</taxon>
        <taxon>Bradymonadaceae</taxon>
        <taxon>Bradymonas</taxon>
    </lineage>
</organism>
<reference evidence="1 2" key="1">
    <citation type="submission" date="2018-06" db="EMBL/GenBank/DDBJ databases">
        <title>Lujinxingia sediminis gen. nov. sp. nov., a new facultative anaerobic member of the class Deltaproteobacteria, and proposal of Lujinxingaceae fam. nov.</title>
        <authorList>
            <person name="Guo L.-Y."/>
            <person name="Li C.-M."/>
            <person name="Wang S."/>
            <person name="Du Z.-J."/>
        </authorList>
    </citation>
    <scope>NUCLEOTIDE SEQUENCE [LARGE SCALE GENOMIC DNA]</scope>
    <source>
        <strain evidence="1 2">FA350</strain>
    </source>
</reference>
<dbReference type="EMBL" id="CP030032">
    <property type="protein sequence ID" value="AWV89702.1"/>
    <property type="molecule type" value="Genomic_DNA"/>
</dbReference>
<name>A0A2Z4FLB1_9DELT</name>
<proteinExistence type="predicted"/>
<dbReference type="AlphaFoldDB" id="A0A2Z4FLB1"/>
<dbReference type="Proteomes" id="UP000249799">
    <property type="component" value="Chromosome"/>
</dbReference>
<accession>A0A2Z4FLB1</accession>
<evidence type="ECO:0000313" key="2">
    <source>
        <dbReference type="Proteomes" id="UP000249799"/>
    </source>
</evidence>
<dbReference type="RefSeq" id="WP_111334575.1">
    <property type="nucleotide sequence ID" value="NZ_CP030032.1"/>
</dbReference>
<gene>
    <name evidence="1" type="ORF">DN745_10260</name>
</gene>
<dbReference type="OrthoDB" id="5497724at2"/>
<evidence type="ECO:0000313" key="1">
    <source>
        <dbReference type="EMBL" id="AWV89702.1"/>
    </source>
</evidence>
<dbReference type="KEGG" id="bsed:DN745_10260"/>
<keyword evidence="2" id="KW-1185">Reference proteome</keyword>
<protein>
    <submittedName>
        <fullName evidence="1">Uncharacterized protein</fullName>
    </submittedName>
</protein>
<sequence>MALKNKHLFENICVNNSAENTSSASINFGRWGGRFLLCFAMLGLSGCPEMTDPVKHEPSTRAELDMAVQYDQEVVLPTSTLSFHIRNSDRLVAESATVTLKGVHSANGEFEQRYSAQLERDGDVGDIRVELSVASKLWDDVMGGSAGSSERASFSGDIEIELGDALGVLARGGVQATRLEFVRVLEPTAEAIEVGAVFPGERVELQGGGFLRPSEGESIAYIDVGRVEYSDGTQRDITGESLALEWAGSRERAFLPVNPAVFGVQVATFTATIHLVNRLENSTEWPGSEVFDISGNLQQPYLATLAPEAGSRGQKITLTGRGMVPTNADFGYGMLLHYAGVLTPDDPALPSLEFGQSVPVVSVPDRVIDEQIAEQNVWYTIEEGRVLSGLGAVPGVFSGTITPEFFDPWGEQQGIGWQGEFRVLPTKQVVYLKYLPSFSKGLEKYGLRNVELEIRRRIMEVVTRDYDGTNVEFREDAPDDYIHYATIELGGPDPSGHNAFGYDNTFNGVAKDTGNLYLNDYLGGLNAQSAQEFNNPYGGIFLESFSFFSLELNPHNSHASEEFDRIMRPFMPALGGEVVRGTEWPQGPRSDKIAAAILMVGNVLGNTVSHEIGHSMGLPFVPGDEESPTNIFHNIEYGPYIMDPGAQRPFDERAELNGQGPAVFNEENFNYLRKYLPAD</sequence>